<evidence type="ECO:0000313" key="2">
    <source>
        <dbReference type="Proteomes" id="UP000828026"/>
    </source>
</evidence>
<dbReference type="GeneID" id="77933529"/>
<accession>A0AAE9BQ04</accession>
<dbReference type="KEGG" id="vg:77933529"/>
<organism evidence="1 2">
    <name type="scientific">Vibrio phage BUCT194</name>
    <dbReference type="NCBI Taxonomy" id="2859072"/>
    <lineage>
        <taxon>Viruses</taxon>
        <taxon>Duplodnaviria</taxon>
        <taxon>Heunggongvirae</taxon>
        <taxon>Uroviricota</taxon>
        <taxon>Caudoviricetes</taxon>
        <taxon>Schitoviridae</taxon>
        <taxon>Varunavirus</taxon>
        <taxon>Varunavirus BUCT194</taxon>
    </lineage>
</organism>
<sequence length="65" mass="7711">MRLVNTYKFYSMPYSIRMKYLNHGITANYQSIDRNSLKVSPNRANEITYAILKGEYILRNKNETC</sequence>
<reference evidence="1 2" key="1">
    <citation type="submission" date="2021-06" db="EMBL/GenBank/DDBJ databases">
        <authorList>
            <person name="Chen R."/>
            <person name="Qin H."/>
            <person name="He S."/>
            <person name="Han P."/>
            <person name="Xu F."/>
            <person name="Sun H."/>
            <person name="Fan H."/>
            <person name="Tong Y."/>
        </authorList>
    </citation>
    <scope>NUCLEOTIDE SEQUENCE [LARGE SCALE GENOMIC DNA]</scope>
</reference>
<dbReference type="Proteomes" id="UP000828026">
    <property type="component" value="Segment"/>
</dbReference>
<keyword evidence="2" id="KW-1185">Reference proteome</keyword>
<dbReference type="EMBL" id="MZ447858">
    <property type="protein sequence ID" value="UAW01175.1"/>
    <property type="molecule type" value="Genomic_DNA"/>
</dbReference>
<dbReference type="RefSeq" id="YP_010657610.1">
    <property type="nucleotide sequence ID" value="NC_070848.1"/>
</dbReference>
<protein>
    <submittedName>
        <fullName evidence="1">Uncharacterized protein</fullName>
    </submittedName>
</protein>
<proteinExistence type="predicted"/>
<name>A0AAE9BQ04_9CAUD</name>
<evidence type="ECO:0000313" key="1">
    <source>
        <dbReference type="EMBL" id="UAW01175.1"/>
    </source>
</evidence>